<evidence type="ECO:0000313" key="3">
    <source>
        <dbReference type="Proteomes" id="UP000676996"/>
    </source>
</evidence>
<feature type="domain" description="FAD-binding" evidence="1">
    <location>
        <begin position="2"/>
        <end position="323"/>
    </location>
</feature>
<dbReference type="AlphaFoldDB" id="A0A8T4IHN8"/>
<dbReference type="EMBL" id="JAGRQC010000004">
    <property type="protein sequence ID" value="MBR0553394.1"/>
    <property type="molecule type" value="Genomic_DNA"/>
</dbReference>
<protein>
    <submittedName>
        <fullName evidence="2">FAD-binding domain</fullName>
    </submittedName>
</protein>
<evidence type="ECO:0000259" key="1">
    <source>
        <dbReference type="Pfam" id="PF01494"/>
    </source>
</evidence>
<gene>
    <name evidence="2" type="ORF">J7S20_12865</name>
</gene>
<dbReference type="PRINTS" id="PR00420">
    <property type="entry name" value="RNGMNOXGNASE"/>
</dbReference>
<dbReference type="Gene3D" id="3.50.50.60">
    <property type="entry name" value="FAD/NAD(P)-binding domain"/>
    <property type="match status" value="1"/>
</dbReference>
<accession>A0A8T4IHN8</accession>
<reference evidence="2" key="1">
    <citation type="submission" date="2021-04" db="EMBL/GenBank/DDBJ databases">
        <title>Ouciella asimina sp. nov., isolated from the surface seawater in the hydrothermal field of Okinawa Trough.</title>
        <authorList>
            <person name="Shuang W."/>
        </authorList>
    </citation>
    <scope>NUCLEOTIDE SEQUENCE</scope>
    <source>
        <strain evidence="2">LXI357</strain>
    </source>
</reference>
<dbReference type="InterPro" id="IPR002938">
    <property type="entry name" value="FAD-bd"/>
</dbReference>
<keyword evidence="3" id="KW-1185">Reference proteome</keyword>
<dbReference type="RefSeq" id="WP_284054659.1">
    <property type="nucleotide sequence ID" value="NZ_JAGRQC010000004.1"/>
</dbReference>
<dbReference type="PANTHER" id="PTHR46865">
    <property type="entry name" value="OXIDOREDUCTASE-RELATED"/>
    <property type="match status" value="1"/>
</dbReference>
<dbReference type="PANTHER" id="PTHR46865:SF8">
    <property type="entry name" value="POSSIBLE OXIDOREDUCTASE"/>
    <property type="match status" value="1"/>
</dbReference>
<dbReference type="Proteomes" id="UP000676996">
    <property type="component" value="Unassembled WGS sequence"/>
</dbReference>
<dbReference type="GO" id="GO:0071949">
    <property type="term" value="F:FAD binding"/>
    <property type="evidence" value="ECO:0007669"/>
    <property type="project" value="InterPro"/>
</dbReference>
<dbReference type="InterPro" id="IPR036188">
    <property type="entry name" value="FAD/NAD-bd_sf"/>
</dbReference>
<dbReference type="NCBIfam" id="NF005761">
    <property type="entry name" value="PRK07588.1"/>
    <property type="match status" value="1"/>
</dbReference>
<sequence length="395" mass="42900">MKIVISGAGVAGPALAHWLLRGGHQVTIIEQADHFRTGGYIIDFWGLGYDLAERMGVLDTVRDHGYSVREVRFVRDDGSKASGFGVDVFRRMTGGRYTSLPRGDLANAIFDTVKGRVETLFGDSIAAIDQDGDGVALRLDSGATIEADMLIGADGLHSNVRHLVFGREDQFERDLGYRVAAFNAPGYEPRDPDVYVTRSWPGRSLSRFALADGSTLFLFILADEYLEGALPDEPAARKTALHRVFGGLGWETSAILKAMDSAPSLYLDKVSQIVMPRWSKGRVALLGDAAACVSLLAGEGTGLAMTEAYVLAGELARAGDDHAAAFTAYEDKLRGFINGKQAAARDFASSFAPKTRLGLFIRDTVVKMMKFPFVADRFVGNSVRDDFVLPDYPLD</sequence>
<dbReference type="InterPro" id="IPR051704">
    <property type="entry name" value="FAD_aromatic-hydroxylase"/>
</dbReference>
<organism evidence="2 3">
    <name type="scientific">Stakelama marina</name>
    <dbReference type="NCBI Taxonomy" id="2826939"/>
    <lineage>
        <taxon>Bacteria</taxon>
        <taxon>Pseudomonadati</taxon>
        <taxon>Pseudomonadota</taxon>
        <taxon>Alphaproteobacteria</taxon>
        <taxon>Sphingomonadales</taxon>
        <taxon>Sphingomonadaceae</taxon>
        <taxon>Stakelama</taxon>
    </lineage>
</organism>
<comment type="caution">
    <text evidence="2">The sequence shown here is derived from an EMBL/GenBank/DDBJ whole genome shotgun (WGS) entry which is preliminary data.</text>
</comment>
<name>A0A8T4IHN8_9SPHN</name>
<proteinExistence type="predicted"/>
<evidence type="ECO:0000313" key="2">
    <source>
        <dbReference type="EMBL" id="MBR0553394.1"/>
    </source>
</evidence>
<dbReference type="Pfam" id="PF01494">
    <property type="entry name" value="FAD_binding_3"/>
    <property type="match status" value="1"/>
</dbReference>
<dbReference type="SUPFAM" id="SSF51905">
    <property type="entry name" value="FAD/NAD(P)-binding domain"/>
    <property type="match status" value="1"/>
</dbReference>
<dbReference type="Gene3D" id="3.30.9.10">
    <property type="entry name" value="D-Amino Acid Oxidase, subunit A, domain 2"/>
    <property type="match status" value="1"/>
</dbReference>